<name>A0ABP9ZEC9_9FUNG</name>
<keyword evidence="2" id="KW-1185">Reference proteome</keyword>
<evidence type="ECO:0000313" key="2">
    <source>
        <dbReference type="Proteomes" id="UP001473302"/>
    </source>
</evidence>
<comment type="caution">
    <text evidence="1">The sequence shown here is derived from an EMBL/GenBank/DDBJ whole genome shotgun (WGS) entry which is preliminary data.</text>
</comment>
<dbReference type="EMBL" id="BAABUK010000043">
    <property type="protein sequence ID" value="GAA5817483.1"/>
    <property type="molecule type" value="Genomic_DNA"/>
</dbReference>
<gene>
    <name evidence="1" type="ORF">MFLAVUS_011031</name>
</gene>
<evidence type="ECO:0000313" key="1">
    <source>
        <dbReference type="EMBL" id="GAA5817483.1"/>
    </source>
</evidence>
<reference evidence="1 2" key="1">
    <citation type="submission" date="2024-04" db="EMBL/GenBank/DDBJ databases">
        <title>genome sequences of Mucor flavus KT1a and Helicostylum pulchrum KT1b strains isolated from the surface of a dry-aged beef.</title>
        <authorList>
            <person name="Toyotome T."/>
            <person name="Hosono M."/>
            <person name="Torimaru M."/>
            <person name="Fukuda K."/>
            <person name="Mikami N."/>
        </authorList>
    </citation>
    <scope>NUCLEOTIDE SEQUENCE [LARGE SCALE GENOMIC DNA]</scope>
    <source>
        <strain evidence="1 2">KT1a</strain>
    </source>
</reference>
<dbReference type="Gene3D" id="3.30.10.10">
    <property type="entry name" value="Trypsin Inhibitor V, subunit A"/>
    <property type="match status" value="1"/>
</dbReference>
<protein>
    <submittedName>
        <fullName evidence="1">Uncharacterized protein</fullName>
    </submittedName>
</protein>
<proteinExistence type="predicted"/>
<sequence>MQAQSELWEQRLIGKTLVQDNAETVLDEQKTFKISELPPGHRILPPGAPQTRDFRPDRLNVFVTEDYVVERAYFG</sequence>
<organism evidence="1 2">
    <name type="scientific">Mucor flavus</name>
    <dbReference type="NCBI Taxonomy" id="439312"/>
    <lineage>
        <taxon>Eukaryota</taxon>
        <taxon>Fungi</taxon>
        <taxon>Fungi incertae sedis</taxon>
        <taxon>Mucoromycota</taxon>
        <taxon>Mucoromycotina</taxon>
        <taxon>Mucoromycetes</taxon>
        <taxon>Mucorales</taxon>
        <taxon>Mucorineae</taxon>
        <taxon>Mucoraceae</taxon>
        <taxon>Mucor</taxon>
    </lineage>
</organism>
<accession>A0ABP9ZEC9</accession>
<dbReference type="Proteomes" id="UP001473302">
    <property type="component" value="Unassembled WGS sequence"/>
</dbReference>